<dbReference type="EMBL" id="FQ311875">
    <property type="protein sequence ID" value="CBT74840.1"/>
    <property type="molecule type" value="Genomic_DNA"/>
</dbReference>
<sequence length="456" mass="48826">MFSADDERQSVESILGTGFYDHQLLGMGDLDSVSGPPVWWGGPLNVERLAAGSVSLVCAALDALAGAELKLASSTPSIGAAFGSSSHLRIEGQRTQGFAQYSGFYRCMDGWIRTHANYPHHERALLTALGMASGSGIEDVLRHLGAREAQERIVSAGGIAAVVRSRQQWLNSAEGSESGRGPWAQFSLREASSTSSWTYGQRTEMPLQGLKILDLTRVIAGPTASRTLAAFGAQVLRLDAPQLPELAWQHVDTGFGKRSTLLDLKSAPGQARLHELLGEADALILGYRPGALARAGLGLDELRERYPDLIVAELSAWGFEGSWAQRRGFDSIVQAATGISQACSDAGHRPGALPVQALDHATGYGLAAAVIALVRARRVQRQTGSVRFSLARTADALFAFDAPHPPVQSLGEVQLRRMSSSYGELEYVGPPFSVAGRELDFAKPPPVYGQDEPVWN</sequence>
<dbReference type="InterPro" id="IPR003673">
    <property type="entry name" value="CoA-Trfase_fam_III"/>
</dbReference>
<gene>
    <name evidence="1" type="ordered locus">AARI_06120</name>
</gene>
<evidence type="ECO:0000313" key="1">
    <source>
        <dbReference type="EMBL" id="CBT74840.1"/>
    </source>
</evidence>
<dbReference type="PANTHER" id="PTHR48228">
    <property type="entry name" value="SUCCINYL-COA--D-CITRAMALATE COA-TRANSFERASE"/>
    <property type="match status" value="1"/>
</dbReference>
<dbReference type="EC" id="2.8.3.-" evidence="1"/>
<name>A0ABM9PUB5_GLUAR</name>
<protein>
    <submittedName>
        <fullName evidence="1">CoA-transferase</fullName>
        <ecNumber evidence="1">2.8.3.-</ecNumber>
    </submittedName>
</protein>
<dbReference type="SUPFAM" id="SSF89796">
    <property type="entry name" value="CoA-transferase family III (CaiB/BaiF)"/>
    <property type="match status" value="2"/>
</dbReference>
<keyword evidence="2" id="KW-1185">Reference proteome</keyword>
<dbReference type="PANTHER" id="PTHR48228:SF4">
    <property type="entry name" value="BLR3030 PROTEIN"/>
    <property type="match status" value="1"/>
</dbReference>
<accession>A0ABM9PUB5</accession>
<dbReference type="Gene3D" id="3.40.50.10540">
    <property type="entry name" value="Crotonobetainyl-coa:carnitine coa-transferase, domain 1"/>
    <property type="match status" value="1"/>
</dbReference>
<reference evidence="2" key="2">
    <citation type="submission" date="2010-07" db="EMBL/GenBank/DDBJ databases">
        <title>Complete genome sequence of Arthrobacter arilaitensis (strain DSM 16368 / CIP 108037 / JCM 13566 / Re117).</title>
        <authorList>
            <person name="Genoscope."/>
        </authorList>
    </citation>
    <scope>NUCLEOTIDE SEQUENCE [LARGE SCALE GENOMIC DNA]</scope>
    <source>
        <strain evidence="2">DSM 16368 / CIP 108037 / IAM 15318 / JCM 13566 / Re117</strain>
    </source>
</reference>
<proteinExistence type="predicted"/>
<dbReference type="GO" id="GO:0016740">
    <property type="term" value="F:transferase activity"/>
    <property type="evidence" value="ECO:0007669"/>
    <property type="project" value="UniProtKB-KW"/>
</dbReference>
<organism evidence="1 2">
    <name type="scientific">Glutamicibacter arilaitensis (strain DSM 16368 / CIP 108037 / IAM 15318 / JCM 13566 / NCIMB 14258 / Re117)</name>
    <name type="common">Arthrobacter arilaitensis</name>
    <dbReference type="NCBI Taxonomy" id="861360"/>
    <lineage>
        <taxon>Bacteria</taxon>
        <taxon>Bacillati</taxon>
        <taxon>Actinomycetota</taxon>
        <taxon>Actinomycetes</taxon>
        <taxon>Micrococcales</taxon>
        <taxon>Micrococcaceae</taxon>
        <taxon>Glutamicibacter</taxon>
    </lineage>
</organism>
<dbReference type="InterPro" id="IPR050509">
    <property type="entry name" value="CoA-transferase_III"/>
</dbReference>
<reference evidence="2" key="1">
    <citation type="journal article" date="2010" name="PLoS ONE">
        <title>The Arthrobacter arilaitensis Re117 genome sequence reveals its genetic adaptation to the surface of cheese.</title>
        <authorList>
            <person name="Monnet C."/>
            <person name="Loux V."/>
            <person name="Gibrat J.F."/>
            <person name="Spinnler E."/>
            <person name="Barbe V."/>
            <person name="Vacherie B."/>
            <person name="Gavory F."/>
            <person name="Gourbeyre E."/>
            <person name="Siguier P."/>
            <person name="Chandler M."/>
            <person name="Elleuch R."/>
            <person name="Irlinger F."/>
            <person name="Vallaeys T."/>
        </authorList>
    </citation>
    <scope>NUCLEOTIDE SEQUENCE</scope>
    <source>
        <strain evidence="2">DSM 16368 / CIP 108037 / IAM 15318 / JCM 13566 / Re117</strain>
    </source>
</reference>
<dbReference type="Proteomes" id="UP000006878">
    <property type="component" value="Chromosome"/>
</dbReference>
<dbReference type="GeneID" id="303187048"/>
<dbReference type="RefSeq" id="WP_013347991.1">
    <property type="nucleotide sequence ID" value="NC_014550.1"/>
</dbReference>
<evidence type="ECO:0000313" key="2">
    <source>
        <dbReference type="Proteomes" id="UP000006878"/>
    </source>
</evidence>
<dbReference type="Pfam" id="PF02515">
    <property type="entry name" value="CoA_transf_3"/>
    <property type="match status" value="1"/>
</dbReference>
<keyword evidence="1" id="KW-0808">Transferase</keyword>
<dbReference type="InterPro" id="IPR023606">
    <property type="entry name" value="CoA-Trfase_III_dom_1_sf"/>
</dbReference>